<dbReference type="GO" id="GO:0008654">
    <property type="term" value="P:phospholipid biosynthetic process"/>
    <property type="evidence" value="ECO:0007669"/>
    <property type="project" value="InterPro"/>
</dbReference>
<dbReference type="InterPro" id="IPR048254">
    <property type="entry name" value="CDP_ALCOHOL_P_TRANSF_CS"/>
</dbReference>
<feature type="transmembrane region" description="Helical" evidence="3">
    <location>
        <begin position="92"/>
        <end position="115"/>
    </location>
</feature>
<accession>A0A7W7RMG6</accession>
<evidence type="ECO:0000256" key="1">
    <source>
        <dbReference type="ARBA" id="ARBA00022679"/>
    </source>
</evidence>
<evidence type="ECO:0000256" key="2">
    <source>
        <dbReference type="RuleBase" id="RU003750"/>
    </source>
</evidence>
<feature type="transmembrane region" description="Helical" evidence="3">
    <location>
        <begin position="205"/>
        <end position="223"/>
    </location>
</feature>
<dbReference type="AlphaFoldDB" id="A0A7W7RMG6"/>
<dbReference type="RefSeq" id="WP_184582883.1">
    <property type="nucleotide sequence ID" value="NZ_JACHJT010000001.1"/>
</dbReference>
<keyword evidence="1 2" id="KW-0808">Transferase</keyword>
<dbReference type="Pfam" id="PF01066">
    <property type="entry name" value="CDP-OH_P_transf"/>
    <property type="match status" value="1"/>
</dbReference>
<keyword evidence="3" id="KW-0472">Membrane</keyword>
<proteinExistence type="inferred from homology"/>
<sequence length="240" mass="24454">MDRRGAGAAVRDPGFGAGAQLILLGLLWETVGLGPAGWLAGTAHAVVAWALFSTAARRAGVRSPGPANRVTLARSALVGGVAALVADRAGDGAPTAALVALAAAALALDAVDGYVARRTGTDSALGARFDMEVDAFLLLVLSVRVAESLGPWVLLIGAARYAFGAAGWAAPWLRAPLPPSFARKTVAALQGIVLVVASADMLPRPVAAGAVGIALVSLGWSFGRDVRWLWRHGRGEKRAG</sequence>
<evidence type="ECO:0000313" key="4">
    <source>
        <dbReference type="EMBL" id="MBB4934656.1"/>
    </source>
</evidence>
<comment type="similarity">
    <text evidence="2">Belongs to the CDP-alcohol phosphatidyltransferase class-I family.</text>
</comment>
<comment type="caution">
    <text evidence="4">The sequence shown here is derived from an EMBL/GenBank/DDBJ whole genome shotgun (WGS) entry which is preliminary data.</text>
</comment>
<dbReference type="GO" id="GO:0016020">
    <property type="term" value="C:membrane"/>
    <property type="evidence" value="ECO:0007669"/>
    <property type="project" value="InterPro"/>
</dbReference>
<dbReference type="EMBL" id="JACHJT010000001">
    <property type="protein sequence ID" value="MBB4934656.1"/>
    <property type="molecule type" value="Genomic_DNA"/>
</dbReference>
<organism evidence="4 5">
    <name type="scientific">Lipingzhangella halophila</name>
    <dbReference type="NCBI Taxonomy" id="1783352"/>
    <lineage>
        <taxon>Bacteria</taxon>
        <taxon>Bacillati</taxon>
        <taxon>Actinomycetota</taxon>
        <taxon>Actinomycetes</taxon>
        <taxon>Streptosporangiales</taxon>
        <taxon>Nocardiopsidaceae</taxon>
        <taxon>Lipingzhangella</taxon>
    </lineage>
</organism>
<gene>
    <name evidence="4" type="ORF">F4561_005476</name>
</gene>
<protein>
    <submittedName>
        <fullName evidence="4">Phosphatidylglycerophosphate synthase</fullName>
    </submittedName>
</protein>
<dbReference type="InterPro" id="IPR043130">
    <property type="entry name" value="CDP-OH_PTrfase_TM_dom"/>
</dbReference>
<keyword evidence="3" id="KW-1133">Transmembrane helix</keyword>
<evidence type="ECO:0000256" key="3">
    <source>
        <dbReference type="SAM" id="Phobius"/>
    </source>
</evidence>
<reference evidence="4 5" key="1">
    <citation type="submission" date="2020-08" db="EMBL/GenBank/DDBJ databases">
        <title>Sequencing the genomes of 1000 actinobacteria strains.</title>
        <authorList>
            <person name="Klenk H.-P."/>
        </authorList>
    </citation>
    <scope>NUCLEOTIDE SEQUENCE [LARGE SCALE GENOMIC DNA]</scope>
    <source>
        <strain evidence="4 5">DSM 102030</strain>
    </source>
</reference>
<evidence type="ECO:0000313" key="5">
    <source>
        <dbReference type="Proteomes" id="UP000523007"/>
    </source>
</evidence>
<keyword evidence="3" id="KW-0812">Transmembrane</keyword>
<keyword evidence="5" id="KW-1185">Reference proteome</keyword>
<dbReference type="Proteomes" id="UP000523007">
    <property type="component" value="Unassembled WGS sequence"/>
</dbReference>
<dbReference type="GO" id="GO:0016780">
    <property type="term" value="F:phosphotransferase activity, for other substituted phosphate groups"/>
    <property type="evidence" value="ECO:0007669"/>
    <property type="project" value="InterPro"/>
</dbReference>
<dbReference type="Gene3D" id="1.20.120.1760">
    <property type="match status" value="1"/>
</dbReference>
<dbReference type="InterPro" id="IPR000462">
    <property type="entry name" value="CDP-OH_P_trans"/>
</dbReference>
<dbReference type="PROSITE" id="PS00379">
    <property type="entry name" value="CDP_ALCOHOL_P_TRANSF"/>
    <property type="match status" value="1"/>
</dbReference>
<name>A0A7W7RMG6_9ACTN</name>